<evidence type="ECO:0000313" key="4">
    <source>
        <dbReference type="Proteomes" id="UP001060070"/>
    </source>
</evidence>
<dbReference type="PANTHER" id="PTHR42760">
    <property type="entry name" value="SHORT-CHAIN DEHYDROGENASES/REDUCTASES FAMILY MEMBER"/>
    <property type="match status" value="1"/>
</dbReference>
<dbReference type="InterPro" id="IPR020904">
    <property type="entry name" value="Sc_DH/Rdtase_CS"/>
</dbReference>
<dbReference type="Gene3D" id="3.40.50.720">
    <property type="entry name" value="NAD(P)-binding Rossmann-like Domain"/>
    <property type="match status" value="1"/>
</dbReference>
<sequence>MMLNDKTAIITGAASPRGIGKATARRLAAQGCRVAIFDLDEEAAMNAARDIGSEHIGVACDVRDPAFCRKAVGDVMARFGHVDILVNNAGISQPDRLMDITQENFDLVIDSSLRGSLNMAQATVPSMIERRSGAIVSIGSIAAQIGGGIFGGPHYSAAKGGIHSLTKSMARELAQHNIRVNAIAPGTIDTDIFGDKLTEDKRRDIVVNIPLGRLGTADDIAKACLFLVSDLSDYVTGLILDVNGGRFMH</sequence>
<evidence type="ECO:0000313" key="3">
    <source>
        <dbReference type="EMBL" id="UTU54844.1"/>
    </source>
</evidence>
<protein>
    <submittedName>
        <fullName evidence="3">SDR family oxidoreductase</fullName>
    </submittedName>
</protein>
<keyword evidence="4" id="KW-1185">Reference proteome</keyword>
<dbReference type="SUPFAM" id="SSF51735">
    <property type="entry name" value="NAD(P)-binding Rossmann-fold domains"/>
    <property type="match status" value="1"/>
</dbReference>
<dbReference type="PRINTS" id="PR00081">
    <property type="entry name" value="GDHRDH"/>
</dbReference>
<evidence type="ECO:0000256" key="1">
    <source>
        <dbReference type="ARBA" id="ARBA00006484"/>
    </source>
</evidence>
<dbReference type="FunFam" id="3.40.50.720:FF:000084">
    <property type="entry name" value="Short-chain dehydrogenase reductase"/>
    <property type="match status" value="1"/>
</dbReference>
<dbReference type="AlphaFoldDB" id="A0AB38TJW8"/>
<dbReference type="GO" id="GO:0030497">
    <property type="term" value="P:fatty acid elongation"/>
    <property type="evidence" value="ECO:0007669"/>
    <property type="project" value="TreeGrafter"/>
</dbReference>
<dbReference type="InterPro" id="IPR002347">
    <property type="entry name" value="SDR_fam"/>
</dbReference>
<name>A0AB38TJW8_9HYPH</name>
<dbReference type="NCBIfam" id="NF009466">
    <property type="entry name" value="PRK12826.1-2"/>
    <property type="match status" value="1"/>
</dbReference>
<dbReference type="GO" id="GO:0016616">
    <property type="term" value="F:oxidoreductase activity, acting on the CH-OH group of donors, NAD or NADP as acceptor"/>
    <property type="evidence" value="ECO:0007669"/>
    <property type="project" value="TreeGrafter"/>
</dbReference>
<reference evidence="3 4" key="1">
    <citation type="journal article" date="2022" name="Microbiol. Resour. Announc.">
        <title>Complete Genome Sequence of Mesorhizobium ciceri Strain R30, a Rhizobium Used as a Commercial Inoculant for Chickpea in Argentina.</title>
        <authorList>
            <person name="Foresto E."/>
            <person name="Revale S."/>
            <person name="Primo E."/>
            <person name="Nievas F."/>
            <person name="Carezzano E."/>
            <person name="Puente M."/>
            <person name="Alzari P."/>
            <person name="Mart M."/>
            <person name="Ben-Assaya M."/>
            <person name="Mornico D."/>
            <person name="Santoro M."/>
            <person name="Mart F."/>
            <person name="Giordano W."/>
            <person name="Bogino P."/>
        </authorList>
    </citation>
    <scope>NUCLEOTIDE SEQUENCE [LARGE SCALE GENOMIC DNA]</scope>
    <source>
        <strain evidence="3 4">R30</strain>
    </source>
</reference>
<evidence type="ECO:0000259" key="2">
    <source>
        <dbReference type="SMART" id="SM00822"/>
    </source>
</evidence>
<dbReference type="PRINTS" id="PR00080">
    <property type="entry name" value="SDRFAMILY"/>
</dbReference>
<gene>
    <name evidence="3" type="ORF">LRP29_13790</name>
</gene>
<dbReference type="NCBIfam" id="NF005559">
    <property type="entry name" value="PRK07231.1"/>
    <property type="match status" value="1"/>
</dbReference>
<dbReference type="SMART" id="SM00822">
    <property type="entry name" value="PKS_KR"/>
    <property type="match status" value="1"/>
</dbReference>
<dbReference type="Pfam" id="PF13561">
    <property type="entry name" value="adh_short_C2"/>
    <property type="match status" value="1"/>
</dbReference>
<dbReference type="Proteomes" id="UP001060070">
    <property type="component" value="Chromosome"/>
</dbReference>
<comment type="similarity">
    <text evidence="1">Belongs to the short-chain dehydrogenases/reductases (SDR) family.</text>
</comment>
<dbReference type="InterPro" id="IPR057326">
    <property type="entry name" value="KR_dom"/>
</dbReference>
<dbReference type="EMBL" id="CP088147">
    <property type="protein sequence ID" value="UTU54844.1"/>
    <property type="molecule type" value="Genomic_DNA"/>
</dbReference>
<dbReference type="PANTHER" id="PTHR42760:SF135">
    <property type="entry name" value="BLL7886 PROTEIN"/>
    <property type="match status" value="1"/>
</dbReference>
<organism evidence="3 4">
    <name type="scientific">Mesorhizobium ciceri</name>
    <dbReference type="NCBI Taxonomy" id="39645"/>
    <lineage>
        <taxon>Bacteria</taxon>
        <taxon>Pseudomonadati</taxon>
        <taxon>Pseudomonadota</taxon>
        <taxon>Alphaproteobacteria</taxon>
        <taxon>Hyphomicrobiales</taxon>
        <taxon>Phyllobacteriaceae</taxon>
        <taxon>Mesorhizobium</taxon>
    </lineage>
</organism>
<feature type="domain" description="Ketoreductase" evidence="2">
    <location>
        <begin position="6"/>
        <end position="186"/>
    </location>
</feature>
<accession>A0AB38TJW8</accession>
<proteinExistence type="inferred from homology"/>
<dbReference type="InterPro" id="IPR036291">
    <property type="entry name" value="NAD(P)-bd_dom_sf"/>
</dbReference>
<dbReference type="PROSITE" id="PS00061">
    <property type="entry name" value="ADH_SHORT"/>
    <property type="match status" value="1"/>
</dbReference>